<dbReference type="Proteomes" id="UP000554482">
    <property type="component" value="Unassembled WGS sequence"/>
</dbReference>
<sequence>MAHGSELMAKYGICSLEKLYLRRMEEMNQERDAMGRNQEEPIKEELDKYVHSKSNCLGFQTPSKARDGGSEGMSSKDGSHDNEGEVPAKNHTSSTDGVKVSWSSILSRQAVSKKNLPFYAPTFVEGEQVIELEDARPSNNETTTRETRNSKGIENTNEEELIGSWETPSRKHTTRARTAAECRENGLNVVQGITQVIQQNEEPRYTDTDKAKGKAIATQGQQQGDGNGNKIEGFMKDARRSDTPCKDSKGNAKGNVSQHTQQYKSGT</sequence>
<feature type="compositionally biased region" description="Basic and acidic residues" evidence="1">
    <location>
        <begin position="201"/>
        <end position="212"/>
    </location>
</feature>
<feature type="region of interest" description="Disordered" evidence="1">
    <location>
        <begin position="136"/>
        <end position="176"/>
    </location>
</feature>
<feature type="compositionally biased region" description="Polar residues" evidence="1">
    <location>
        <begin position="53"/>
        <end position="63"/>
    </location>
</feature>
<feature type="compositionally biased region" description="Basic and acidic residues" evidence="1">
    <location>
        <begin position="77"/>
        <end position="88"/>
    </location>
</feature>
<organism evidence="2 3">
    <name type="scientific">Thalictrum thalictroides</name>
    <name type="common">Rue-anemone</name>
    <name type="synonym">Anemone thalictroides</name>
    <dbReference type="NCBI Taxonomy" id="46969"/>
    <lineage>
        <taxon>Eukaryota</taxon>
        <taxon>Viridiplantae</taxon>
        <taxon>Streptophyta</taxon>
        <taxon>Embryophyta</taxon>
        <taxon>Tracheophyta</taxon>
        <taxon>Spermatophyta</taxon>
        <taxon>Magnoliopsida</taxon>
        <taxon>Ranunculales</taxon>
        <taxon>Ranunculaceae</taxon>
        <taxon>Thalictroideae</taxon>
        <taxon>Thalictrum</taxon>
    </lineage>
</organism>
<feature type="region of interest" description="Disordered" evidence="1">
    <location>
        <begin position="198"/>
        <end position="267"/>
    </location>
</feature>
<protein>
    <submittedName>
        <fullName evidence="2">Uncharacterized protein</fullName>
    </submittedName>
</protein>
<gene>
    <name evidence="2" type="ORF">FRX31_028000</name>
</gene>
<proteinExistence type="predicted"/>
<accession>A0A7J6VBE4</accession>
<feature type="compositionally biased region" description="Polar residues" evidence="1">
    <location>
        <begin position="90"/>
        <end position="99"/>
    </location>
</feature>
<feature type="compositionally biased region" description="Basic and acidic residues" evidence="1">
    <location>
        <begin position="233"/>
        <end position="250"/>
    </location>
</feature>
<keyword evidence="3" id="KW-1185">Reference proteome</keyword>
<evidence type="ECO:0000313" key="3">
    <source>
        <dbReference type="Proteomes" id="UP000554482"/>
    </source>
</evidence>
<comment type="caution">
    <text evidence="2">The sequence shown here is derived from an EMBL/GenBank/DDBJ whole genome shotgun (WGS) entry which is preliminary data.</text>
</comment>
<feature type="compositionally biased region" description="Polar residues" evidence="1">
    <location>
        <begin position="254"/>
        <end position="267"/>
    </location>
</feature>
<dbReference type="AlphaFoldDB" id="A0A7J6VBE4"/>
<dbReference type="EMBL" id="JABWDY010034768">
    <property type="protein sequence ID" value="KAF5182414.1"/>
    <property type="molecule type" value="Genomic_DNA"/>
</dbReference>
<evidence type="ECO:0000313" key="2">
    <source>
        <dbReference type="EMBL" id="KAF5182414.1"/>
    </source>
</evidence>
<reference evidence="2 3" key="1">
    <citation type="submission" date="2020-06" db="EMBL/GenBank/DDBJ databases">
        <title>Transcriptomic and genomic resources for Thalictrum thalictroides and T. hernandezii: Facilitating candidate gene discovery in an emerging model plant lineage.</title>
        <authorList>
            <person name="Arias T."/>
            <person name="Riano-Pachon D.M."/>
            <person name="Di Stilio V.S."/>
        </authorList>
    </citation>
    <scope>NUCLEOTIDE SEQUENCE [LARGE SCALE GENOMIC DNA]</scope>
    <source>
        <strain evidence="3">cv. WT478/WT964</strain>
        <tissue evidence="2">Leaves</tissue>
    </source>
</reference>
<name>A0A7J6VBE4_THATH</name>
<evidence type="ECO:0000256" key="1">
    <source>
        <dbReference type="SAM" id="MobiDB-lite"/>
    </source>
</evidence>
<feature type="region of interest" description="Disordered" evidence="1">
    <location>
        <begin position="53"/>
        <end position="99"/>
    </location>
</feature>